<dbReference type="InterPro" id="IPR044173">
    <property type="entry name" value="CASPL"/>
</dbReference>
<keyword evidence="6 8" id="KW-1133">Transmembrane helix</keyword>
<dbReference type="PANTHER" id="PTHR36488">
    <property type="entry name" value="CASP-LIKE PROTEIN 1U1"/>
    <property type="match status" value="1"/>
</dbReference>
<dbReference type="NCBIfam" id="TIGR01569">
    <property type="entry name" value="A_tha_TIGR01569"/>
    <property type="match status" value="1"/>
</dbReference>
<keyword evidence="4 8" id="KW-1003">Cell membrane</keyword>
<feature type="transmembrane region" description="Helical" evidence="8">
    <location>
        <begin position="129"/>
        <end position="152"/>
    </location>
</feature>
<evidence type="ECO:0000256" key="4">
    <source>
        <dbReference type="ARBA" id="ARBA00022475"/>
    </source>
</evidence>
<dbReference type="PANTHER" id="PTHR36488:SF8">
    <property type="entry name" value="CASP-LIKE PROTEIN 1U1"/>
    <property type="match status" value="1"/>
</dbReference>
<name>A0AAP0FTJ8_9ASPA</name>
<keyword evidence="7 8" id="KW-0472">Membrane</keyword>
<reference evidence="10 11" key="1">
    <citation type="journal article" date="2022" name="Nat. Plants">
        <title>Genomes of leafy and leafless Platanthera orchids illuminate the evolution of mycoheterotrophy.</title>
        <authorList>
            <person name="Li M.H."/>
            <person name="Liu K.W."/>
            <person name="Li Z."/>
            <person name="Lu H.C."/>
            <person name="Ye Q.L."/>
            <person name="Zhang D."/>
            <person name="Wang J.Y."/>
            <person name="Li Y.F."/>
            <person name="Zhong Z.M."/>
            <person name="Liu X."/>
            <person name="Yu X."/>
            <person name="Liu D.K."/>
            <person name="Tu X.D."/>
            <person name="Liu B."/>
            <person name="Hao Y."/>
            <person name="Liao X.Y."/>
            <person name="Jiang Y.T."/>
            <person name="Sun W.H."/>
            <person name="Chen J."/>
            <person name="Chen Y.Q."/>
            <person name="Ai Y."/>
            <person name="Zhai J.W."/>
            <person name="Wu S.S."/>
            <person name="Zhou Z."/>
            <person name="Hsiao Y.Y."/>
            <person name="Wu W.L."/>
            <person name="Chen Y.Y."/>
            <person name="Lin Y.F."/>
            <person name="Hsu J.L."/>
            <person name="Li C.Y."/>
            <person name="Wang Z.W."/>
            <person name="Zhao X."/>
            <person name="Zhong W.Y."/>
            <person name="Ma X.K."/>
            <person name="Ma L."/>
            <person name="Huang J."/>
            <person name="Chen G.Z."/>
            <person name="Huang M.Z."/>
            <person name="Huang L."/>
            <person name="Peng D.H."/>
            <person name="Luo Y.B."/>
            <person name="Zou S.Q."/>
            <person name="Chen S.P."/>
            <person name="Lan S."/>
            <person name="Tsai W.C."/>
            <person name="Van de Peer Y."/>
            <person name="Liu Z.J."/>
        </authorList>
    </citation>
    <scope>NUCLEOTIDE SEQUENCE [LARGE SCALE GENOMIC DNA]</scope>
    <source>
        <strain evidence="10">Lor287</strain>
    </source>
</reference>
<comment type="subunit">
    <text evidence="3 8">Homodimer and heterodimers.</text>
</comment>
<dbReference type="EMBL" id="JBBWWQ010000021">
    <property type="protein sequence ID" value="KAK8913911.1"/>
    <property type="molecule type" value="Genomic_DNA"/>
</dbReference>
<evidence type="ECO:0000313" key="11">
    <source>
        <dbReference type="Proteomes" id="UP001418222"/>
    </source>
</evidence>
<gene>
    <name evidence="10" type="ORF">KSP39_PZI024211</name>
</gene>
<accession>A0AAP0FTJ8</accession>
<comment type="caution">
    <text evidence="8">Lacks conserved residue(s) required for the propagation of feature annotation.</text>
</comment>
<evidence type="ECO:0000256" key="3">
    <source>
        <dbReference type="ARBA" id="ARBA00011489"/>
    </source>
</evidence>
<evidence type="ECO:0000259" key="9">
    <source>
        <dbReference type="Pfam" id="PF04535"/>
    </source>
</evidence>
<evidence type="ECO:0000256" key="6">
    <source>
        <dbReference type="ARBA" id="ARBA00022989"/>
    </source>
</evidence>
<organism evidence="10 11">
    <name type="scientific">Platanthera zijinensis</name>
    <dbReference type="NCBI Taxonomy" id="2320716"/>
    <lineage>
        <taxon>Eukaryota</taxon>
        <taxon>Viridiplantae</taxon>
        <taxon>Streptophyta</taxon>
        <taxon>Embryophyta</taxon>
        <taxon>Tracheophyta</taxon>
        <taxon>Spermatophyta</taxon>
        <taxon>Magnoliopsida</taxon>
        <taxon>Liliopsida</taxon>
        <taxon>Asparagales</taxon>
        <taxon>Orchidaceae</taxon>
        <taxon>Orchidoideae</taxon>
        <taxon>Orchideae</taxon>
        <taxon>Orchidinae</taxon>
        <taxon>Platanthera</taxon>
    </lineage>
</organism>
<dbReference type="Proteomes" id="UP001418222">
    <property type="component" value="Unassembled WGS sequence"/>
</dbReference>
<comment type="similarity">
    <text evidence="2 8">Belongs to the Casparian strip membrane proteins (CASP) family.</text>
</comment>
<protein>
    <recommendedName>
        <fullName evidence="8">CASP-like protein</fullName>
    </recommendedName>
</protein>
<dbReference type="InterPro" id="IPR006459">
    <property type="entry name" value="CASP/CASPL"/>
</dbReference>
<keyword evidence="11" id="KW-1185">Reference proteome</keyword>
<evidence type="ECO:0000256" key="5">
    <source>
        <dbReference type="ARBA" id="ARBA00022692"/>
    </source>
</evidence>
<feature type="transmembrane region" description="Helical" evidence="8">
    <location>
        <begin position="52"/>
        <end position="71"/>
    </location>
</feature>
<feature type="domain" description="Casparian strip membrane protein" evidence="9">
    <location>
        <begin position="9"/>
        <end position="140"/>
    </location>
</feature>
<comment type="caution">
    <text evidence="10">The sequence shown here is derived from an EMBL/GenBank/DDBJ whole genome shotgun (WGS) entry which is preliminary data.</text>
</comment>
<keyword evidence="5 8" id="KW-0812">Transmembrane</keyword>
<evidence type="ECO:0000256" key="7">
    <source>
        <dbReference type="ARBA" id="ARBA00023136"/>
    </source>
</evidence>
<dbReference type="GO" id="GO:0005886">
    <property type="term" value="C:plasma membrane"/>
    <property type="evidence" value="ECO:0007669"/>
    <property type="project" value="UniProtKB-SubCell"/>
</dbReference>
<dbReference type="InterPro" id="IPR006702">
    <property type="entry name" value="CASP_dom"/>
</dbReference>
<comment type="subcellular location">
    <subcellularLocation>
        <location evidence="1 8">Cell membrane</location>
        <topology evidence="1 8">Multi-pass membrane protein</topology>
    </subcellularLocation>
</comment>
<dbReference type="Pfam" id="PF04535">
    <property type="entry name" value="CASP_dom"/>
    <property type="match status" value="1"/>
</dbReference>
<evidence type="ECO:0000313" key="10">
    <source>
        <dbReference type="EMBL" id="KAK8913911.1"/>
    </source>
</evidence>
<evidence type="ECO:0000256" key="2">
    <source>
        <dbReference type="ARBA" id="ARBA00007651"/>
    </source>
</evidence>
<dbReference type="AlphaFoldDB" id="A0AAP0FTJ8"/>
<evidence type="ECO:0000256" key="1">
    <source>
        <dbReference type="ARBA" id="ARBA00004651"/>
    </source>
</evidence>
<feature type="transmembrane region" description="Helical" evidence="8">
    <location>
        <begin position="83"/>
        <end position="106"/>
    </location>
</feature>
<proteinExistence type="inferred from homology"/>
<sequence length="163" mass="17790">MAKIARPYTLLLRILAMAAAISAAVVMATGRQTTTFFNLTLKAEFSQTPSFIFFVIAYAIASLYSLLALFIQPTSLFSRWVGVFDVIISMLMTAAMGAAVAIAQVGKKGNKHAGWLPICEEVSKYCNQIMGALISGTVGLLLHNIIVFHTIITRSILFFHENN</sequence>
<evidence type="ECO:0000256" key="8">
    <source>
        <dbReference type="RuleBase" id="RU361233"/>
    </source>
</evidence>